<organism evidence="1 2">
    <name type="scientific">Negadavirga shengliensis</name>
    <dbReference type="NCBI Taxonomy" id="1389218"/>
    <lineage>
        <taxon>Bacteria</taxon>
        <taxon>Pseudomonadati</taxon>
        <taxon>Bacteroidota</taxon>
        <taxon>Cytophagia</taxon>
        <taxon>Cytophagales</taxon>
        <taxon>Cyclobacteriaceae</taxon>
        <taxon>Negadavirga</taxon>
    </lineage>
</organism>
<protein>
    <recommendedName>
        <fullName evidence="3">Transposase</fullName>
    </recommendedName>
</protein>
<dbReference type="NCBIfam" id="NF047593">
    <property type="entry name" value="IS66_ISAeme5_TnpA"/>
    <property type="match status" value="1"/>
</dbReference>
<feature type="non-terminal residue" evidence="1">
    <location>
        <position position="1"/>
    </location>
</feature>
<dbReference type="EMBL" id="JBHSJJ010000040">
    <property type="protein sequence ID" value="MFC4875093.1"/>
    <property type="molecule type" value="Genomic_DNA"/>
</dbReference>
<evidence type="ECO:0000313" key="1">
    <source>
        <dbReference type="EMBL" id="MFC4875093.1"/>
    </source>
</evidence>
<dbReference type="RefSeq" id="WP_377069575.1">
    <property type="nucleotide sequence ID" value="NZ_JBHSJJ010000040.1"/>
</dbReference>
<comment type="caution">
    <text evidence="1">The sequence shown here is derived from an EMBL/GenBank/DDBJ whole genome shotgun (WGS) entry which is preliminary data.</text>
</comment>
<evidence type="ECO:0000313" key="2">
    <source>
        <dbReference type="Proteomes" id="UP001595818"/>
    </source>
</evidence>
<keyword evidence="2" id="KW-1185">Reference proteome</keyword>
<evidence type="ECO:0008006" key="3">
    <source>
        <dbReference type="Google" id="ProtNLM"/>
    </source>
</evidence>
<sequence>SCIMKKISNDEYYNLFCRWRASGISKASFAEGEGISRTVFYYWCRKFGMEQSSPTDQPSFSLITPDVGFHKEPVVRISYPSGVSIEFFGKVEIDSVKKLL</sequence>
<gene>
    <name evidence="1" type="ORF">ACFPFU_25585</name>
</gene>
<reference evidence="2" key="1">
    <citation type="journal article" date="2019" name="Int. J. Syst. Evol. Microbiol.">
        <title>The Global Catalogue of Microorganisms (GCM) 10K type strain sequencing project: providing services to taxonomists for standard genome sequencing and annotation.</title>
        <authorList>
            <consortium name="The Broad Institute Genomics Platform"/>
            <consortium name="The Broad Institute Genome Sequencing Center for Infectious Disease"/>
            <person name="Wu L."/>
            <person name="Ma J."/>
        </authorList>
    </citation>
    <scope>NUCLEOTIDE SEQUENCE [LARGE SCALE GENOMIC DNA]</scope>
    <source>
        <strain evidence="2">CGMCC 4.7466</strain>
    </source>
</reference>
<proteinExistence type="predicted"/>
<name>A0ABV9T9F7_9BACT</name>
<dbReference type="Proteomes" id="UP001595818">
    <property type="component" value="Unassembled WGS sequence"/>
</dbReference>
<accession>A0ABV9T9F7</accession>